<organism evidence="1 2">
    <name type="scientific">Hungatella hominis</name>
    <dbReference type="NCBI Taxonomy" id="2763050"/>
    <lineage>
        <taxon>Bacteria</taxon>
        <taxon>Bacillati</taxon>
        <taxon>Bacillota</taxon>
        <taxon>Clostridia</taxon>
        <taxon>Lachnospirales</taxon>
        <taxon>Lachnospiraceae</taxon>
        <taxon>Hungatella</taxon>
    </lineage>
</organism>
<dbReference type="EMBL" id="JACOPB010000034">
    <property type="protein sequence ID" value="MBC5712392.1"/>
    <property type="molecule type" value="Genomic_DNA"/>
</dbReference>
<dbReference type="RefSeq" id="WP_187024812.1">
    <property type="nucleotide sequence ID" value="NZ_JACOPB010000034.1"/>
</dbReference>
<evidence type="ECO:0000313" key="2">
    <source>
        <dbReference type="Proteomes" id="UP000634672"/>
    </source>
</evidence>
<accession>A0ABR7HGY1</accession>
<dbReference type="Pfam" id="PF05489">
    <property type="entry name" value="Phage_tail_X"/>
    <property type="match status" value="1"/>
</dbReference>
<reference evidence="1 2" key="1">
    <citation type="submission" date="2020-08" db="EMBL/GenBank/DDBJ databases">
        <title>Genome public.</title>
        <authorList>
            <person name="Liu C."/>
            <person name="Sun Q."/>
        </authorList>
    </citation>
    <scope>NUCLEOTIDE SEQUENCE [LARGE SCALE GENOMIC DNA]</scope>
    <source>
        <strain evidence="1 2">NSJ-66</strain>
    </source>
</reference>
<proteinExistence type="predicted"/>
<dbReference type="InterPro" id="IPR008861">
    <property type="entry name" value="GpX-like"/>
</dbReference>
<evidence type="ECO:0000313" key="1">
    <source>
        <dbReference type="EMBL" id="MBC5712392.1"/>
    </source>
</evidence>
<dbReference type="Proteomes" id="UP000634672">
    <property type="component" value="Unassembled WGS sequence"/>
</dbReference>
<gene>
    <name evidence="1" type="ORF">H8S75_31315</name>
</gene>
<name>A0ABR7HGY1_9FIRM</name>
<comment type="caution">
    <text evidence="1">The sequence shown here is derived from an EMBL/GenBank/DDBJ whole genome shotgun (WGS) entry which is preliminary data.</text>
</comment>
<keyword evidence="2" id="KW-1185">Reference proteome</keyword>
<sequence>MKKTYTTVSGQTWDQIALELYGEERYCDRLMEANRDKLDIFVFPDGVVLTLPDKDSLAKTNVLSDYPSWRAILNR</sequence>
<protein>
    <submittedName>
        <fullName evidence="1">Tail protein X</fullName>
    </submittedName>
</protein>